<accession>A0A939NST0</accession>
<dbReference type="AlphaFoldDB" id="A0A939NST0"/>
<evidence type="ECO:0000313" key="1">
    <source>
        <dbReference type="EMBL" id="MBO2006619.1"/>
    </source>
</evidence>
<reference evidence="1" key="1">
    <citation type="submission" date="2021-03" db="EMBL/GenBank/DDBJ databases">
        <title>Molecular epidemiology and mechanisms of colistin and carbapenem resistance in Enterobacteriaceae from clinical isolates, the environment and porcine samples in Pretoria, South Africa.</title>
        <authorList>
            <person name="Bogoshi D."/>
            <person name="Mbelle N.M."/>
            <person name="Naidoo V."/>
            <person name="Osei Sekyere J."/>
        </authorList>
    </citation>
    <scope>NUCLEOTIDE SEQUENCE</scope>
    <source>
        <strain evidence="1">C080</strain>
    </source>
</reference>
<sequence>MRKFKYIICHQCEGHGTMENPAFENGFTQSEMAEWEPEMREKYFAGAFDVRCNVCAGDGKLSVPNVAAMSFRTTVLAARRRDERLQAADERLSRRERAMGY</sequence>
<gene>
    <name evidence="1" type="ORF">J4732_03390</name>
</gene>
<organism evidence="1">
    <name type="scientific">Serratia marcescens</name>
    <dbReference type="NCBI Taxonomy" id="615"/>
    <lineage>
        <taxon>Bacteria</taxon>
        <taxon>Pseudomonadati</taxon>
        <taxon>Pseudomonadota</taxon>
        <taxon>Gammaproteobacteria</taxon>
        <taxon>Enterobacterales</taxon>
        <taxon>Yersiniaceae</taxon>
        <taxon>Serratia</taxon>
    </lineage>
</organism>
<protein>
    <submittedName>
        <fullName evidence="1">Uncharacterized protein</fullName>
    </submittedName>
</protein>
<name>A0A939NST0_SERMA</name>
<dbReference type="EMBL" id="JAGETR010000019">
    <property type="protein sequence ID" value="MBO2006619.1"/>
    <property type="molecule type" value="Genomic_DNA"/>
</dbReference>
<comment type="caution">
    <text evidence="1">The sequence shown here is derived from an EMBL/GenBank/DDBJ whole genome shotgun (WGS) entry which is preliminary data.</text>
</comment>
<proteinExistence type="predicted"/>